<dbReference type="PANTHER" id="PTHR43162">
    <property type="match status" value="1"/>
</dbReference>
<dbReference type="Gene3D" id="3.40.50.720">
    <property type="entry name" value="NAD(P)-binding Rossmann-like Domain"/>
    <property type="match status" value="1"/>
</dbReference>
<sequence>MIIITGATGRVGNKLIEALLKAGEPVRVLTRNPQKAANLQASGASVTLGDFTQLSTLNAALSGCNRLMDIPPNTLNQAEQEIQLFEAAKSAGIQHIVKLSTVKANPESNCHFFKQHAIAEEYLKQSGMRFTILQSNSFMQNFLWFTPEIRTQGTLSLPMKGAKTAPVDIRDVVRVAHMVLTRTDGEGNTHNITGLEMLPLKGIAEQLSAAANKKITYINVSLCDFKRTLLQAGLHEWYAAAIVASWQVASEGHPTITNIVAEITGRRPIAFEQFVQDYERSFK</sequence>
<dbReference type="AlphaFoldDB" id="A0A8J7Z4T0"/>
<dbReference type="InterPro" id="IPR036291">
    <property type="entry name" value="NAD(P)-bd_dom_sf"/>
</dbReference>
<dbReference type="PANTHER" id="PTHR43162:SF1">
    <property type="entry name" value="PRESTALK A DIFFERENTIATION PROTEIN A"/>
    <property type="match status" value="1"/>
</dbReference>
<evidence type="ECO:0000259" key="1">
    <source>
        <dbReference type="Pfam" id="PF05368"/>
    </source>
</evidence>
<evidence type="ECO:0000313" key="3">
    <source>
        <dbReference type="Proteomes" id="UP000646053"/>
    </source>
</evidence>
<dbReference type="SUPFAM" id="SSF51735">
    <property type="entry name" value="NAD(P)-binding Rossmann-fold domains"/>
    <property type="match status" value="1"/>
</dbReference>
<keyword evidence="3" id="KW-1185">Reference proteome</keyword>
<organism evidence="2 3">
    <name type="scientific">Myxacorys almedinensis A</name>
    <dbReference type="NCBI Taxonomy" id="2690445"/>
    <lineage>
        <taxon>Bacteria</taxon>
        <taxon>Bacillati</taxon>
        <taxon>Cyanobacteriota</taxon>
        <taxon>Cyanophyceae</taxon>
        <taxon>Leptolyngbyales</taxon>
        <taxon>Leptolyngbyaceae</taxon>
        <taxon>Myxacorys</taxon>
        <taxon>Myxacorys almedinensis</taxon>
    </lineage>
</organism>
<dbReference type="InterPro" id="IPR051604">
    <property type="entry name" value="Ergot_Alk_Oxidoreductase"/>
</dbReference>
<accession>A0A8J7Z4T0</accession>
<evidence type="ECO:0000313" key="2">
    <source>
        <dbReference type="EMBL" id="NDJ19979.1"/>
    </source>
</evidence>
<protein>
    <submittedName>
        <fullName evidence="2">NmrA family NAD(P)-binding protein</fullName>
    </submittedName>
</protein>
<proteinExistence type="predicted"/>
<dbReference type="InterPro" id="IPR008030">
    <property type="entry name" value="NmrA-like"/>
</dbReference>
<dbReference type="EMBL" id="WVIE01000051">
    <property type="protein sequence ID" value="NDJ19979.1"/>
    <property type="molecule type" value="Genomic_DNA"/>
</dbReference>
<dbReference type="Gene3D" id="3.90.25.10">
    <property type="entry name" value="UDP-galactose 4-epimerase, domain 1"/>
    <property type="match status" value="1"/>
</dbReference>
<gene>
    <name evidence="2" type="ORF">GS601_22320</name>
</gene>
<name>A0A8J7Z4T0_9CYAN</name>
<reference evidence="2" key="1">
    <citation type="submission" date="2019-12" db="EMBL/GenBank/DDBJ databases">
        <title>High-Quality draft genome sequences of three cyanobacteria isolated from the limestone walls of the Old Cathedral of Coimbra.</title>
        <authorList>
            <person name="Tiago I."/>
            <person name="Soares F."/>
            <person name="Portugal A."/>
        </authorList>
    </citation>
    <scope>NUCLEOTIDE SEQUENCE</scope>
    <source>
        <strain evidence="2">A</strain>
    </source>
</reference>
<comment type="caution">
    <text evidence="2">The sequence shown here is derived from an EMBL/GenBank/DDBJ whole genome shotgun (WGS) entry which is preliminary data.</text>
</comment>
<dbReference type="CDD" id="cd05269">
    <property type="entry name" value="TMR_SDR_a"/>
    <property type="match status" value="1"/>
</dbReference>
<dbReference type="RefSeq" id="WP_162425502.1">
    <property type="nucleotide sequence ID" value="NZ_WVIE01000051.1"/>
</dbReference>
<dbReference type="Proteomes" id="UP000646053">
    <property type="component" value="Unassembled WGS sequence"/>
</dbReference>
<dbReference type="Pfam" id="PF05368">
    <property type="entry name" value="NmrA"/>
    <property type="match status" value="1"/>
</dbReference>
<feature type="domain" description="NmrA-like" evidence="1">
    <location>
        <begin position="2"/>
        <end position="249"/>
    </location>
</feature>